<comment type="caution">
    <text evidence="1">The sequence shown here is derived from an EMBL/GenBank/DDBJ whole genome shotgun (WGS) entry which is preliminary data.</text>
</comment>
<protein>
    <submittedName>
        <fullName evidence="1">Uncharacterized protein</fullName>
    </submittedName>
</protein>
<proteinExistence type="predicted"/>
<dbReference type="Proteomes" id="UP000829447">
    <property type="component" value="Linkage Group LG15"/>
</dbReference>
<evidence type="ECO:0000313" key="1">
    <source>
        <dbReference type="EMBL" id="MCI4386879.1"/>
    </source>
</evidence>
<evidence type="ECO:0000313" key="2">
    <source>
        <dbReference type="Proteomes" id="UP000829447"/>
    </source>
</evidence>
<name>A0ACC5X6H4_PANGG</name>
<reference evidence="1 2" key="1">
    <citation type="journal article" date="2022" name="bioRxiv">
        <title>An ancient truncated duplication of the anti-Mullerian hormone receptor type 2 gene is a potential conserved master sex determinant in the Pangasiidae catfish family.</title>
        <authorList>
            <person name="Wen M."/>
            <person name="Pan Q."/>
            <person name="Jouanno E."/>
            <person name="Montfort J."/>
            <person name="Zahm M."/>
            <person name="Cabau C."/>
            <person name="Klopp C."/>
            <person name="Iampietro C."/>
            <person name="Roques C."/>
            <person name="Bouchez O."/>
            <person name="Castinel A."/>
            <person name="Donnadieu C."/>
            <person name="Parrinello H."/>
            <person name="Poncet C."/>
            <person name="Belmonte E."/>
            <person name="Gautier V."/>
            <person name="Avarre J.-C."/>
            <person name="Dugue R."/>
            <person name="Gustiano R."/>
            <person name="Ha T.T.T."/>
            <person name="Campet M."/>
            <person name="Sriphairoj K."/>
            <person name="Ribolli J."/>
            <person name="de Almeida F.L."/>
            <person name="Desvignes T."/>
            <person name="Postlethwait J.H."/>
            <person name="Bucao C.F."/>
            <person name="Robinson-Rechavi M."/>
            <person name="Bobe J."/>
            <person name="Herpin A."/>
            <person name="Guiguen Y."/>
        </authorList>
    </citation>
    <scope>NUCLEOTIDE SEQUENCE [LARGE SCALE GENOMIC DNA]</scope>
    <source>
        <strain evidence="1">YG-Dec2019</strain>
    </source>
</reference>
<keyword evidence="2" id="KW-1185">Reference proteome</keyword>
<organism evidence="1 2">
    <name type="scientific">Pangasianodon gigas</name>
    <name type="common">Mekong giant catfish</name>
    <name type="synonym">Pangasius gigas</name>
    <dbReference type="NCBI Taxonomy" id="30993"/>
    <lineage>
        <taxon>Eukaryota</taxon>
        <taxon>Metazoa</taxon>
        <taxon>Chordata</taxon>
        <taxon>Craniata</taxon>
        <taxon>Vertebrata</taxon>
        <taxon>Euteleostomi</taxon>
        <taxon>Actinopterygii</taxon>
        <taxon>Neopterygii</taxon>
        <taxon>Teleostei</taxon>
        <taxon>Ostariophysi</taxon>
        <taxon>Siluriformes</taxon>
        <taxon>Pangasiidae</taxon>
        <taxon>Pangasianodon</taxon>
    </lineage>
</organism>
<accession>A0ACC5X6H4</accession>
<gene>
    <name evidence="1" type="ORF">PGIGA_G00067890</name>
</gene>
<sequence length="81" mass="9042">MGQTAVHVHVDSKWKAGAHLTFAATDEIASFLRFLLLDTAVPMLAWKQRRSESGSFQNDHDAEKCTKGTKKPSSVMRLLQN</sequence>
<dbReference type="EMBL" id="CM040468">
    <property type="protein sequence ID" value="MCI4386879.1"/>
    <property type="molecule type" value="Genomic_DNA"/>
</dbReference>